<feature type="non-terminal residue" evidence="2">
    <location>
        <position position="1"/>
    </location>
</feature>
<proteinExistence type="predicted"/>
<reference evidence="2" key="1">
    <citation type="submission" date="2021-02" db="EMBL/GenBank/DDBJ databases">
        <authorList>
            <person name="Dougan E. K."/>
            <person name="Rhodes N."/>
            <person name="Thang M."/>
            <person name="Chan C."/>
        </authorList>
    </citation>
    <scope>NUCLEOTIDE SEQUENCE</scope>
</reference>
<accession>A0A812ZPW9</accession>
<evidence type="ECO:0000256" key="1">
    <source>
        <dbReference type="SAM" id="MobiDB-lite"/>
    </source>
</evidence>
<keyword evidence="3" id="KW-1185">Reference proteome</keyword>
<comment type="caution">
    <text evidence="2">The sequence shown here is derived from an EMBL/GenBank/DDBJ whole genome shotgun (WGS) entry which is preliminary data.</text>
</comment>
<feature type="region of interest" description="Disordered" evidence="1">
    <location>
        <begin position="25"/>
        <end position="48"/>
    </location>
</feature>
<protein>
    <submittedName>
        <fullName evidence="2">Uncharacterized protein</fullName>
    </submittedName>
</protein>
<dbReference type="AlphaFoldDB" id="A0A812ZPW9"/>
<organism evidence="2 3">
    <name type="scientific">Symbiodinium necroappetens</name>
    <dbReference type="NCBI Taxonomy" id="1628268"/>
    <lineage>
        <taxon>Eukaryota</taxon>
        <taxon>Sar</taxon>
        <taxon>Alveolata</taxon>
        <taxon>Dinophyceae</taxon>
        <taxon>Suessiales</taxon>
        <taxon>Symbiodiniaceae</taxon>
        <taxon>Symbiodinium</taxon>
    </lineage>
</organism>
<evidence type="ECO:0000313" key="3">
    <source>
        <dbReference type="Proteomes" id="UP000601435"/>
    </source>
</evidence>
<name>A0A812ZPW9_9DINO</name>
<sequence>MPPWRRPEPMGPMPYYSPESYMHPQPASYMHPQPVEPADMQPAQPEEEHPKMVTRHVKYLPLSPIGWGMIADDEGVQVRQLTSDLKGCEGECTKDEKIWSRVSRACLQLLAAASRFRSSLGSGVRALDKSAFAGPLLNVDPPSSIVQPTVPATTGFILAFVSVSVELGTGIGRRTVKPKRRKGPKVAMLEVSKSIAEL</sequence>
<dbReference type="EMBL" id="CAJNJA010048830">
    <property type="protein sequence ID" value="CAE7833855.1"/>
    <property type="molecule type" value="Genomic_DNA"/>
</dbReference>
<gene>
    <name evidence="2" type="ORF">SNEC2469_LOCUS24984</name>
</gene>
<evidence type="ECO:0000313" key="2">
    <source>
        <dbReference type="EMBL" id="CAE7833855.1"/>
    </source>
</evidence>
<dbReference type="Proteomes" id="UP000601435">
    <property type="component" value="Unassembled WGS sequence"/>
</dbReference>